<evidence type="ECO:0000256" key="5">
    <source>
        <dbReference type="SAM" id="Phobius"/>
    </source>
</evidence>
<organism evidence="7 9">
    <name type="scientific">Sulfuracidifex tepidarius</name>
    <dbReference type="NCBI Taxonomy" id="1294262"/>
    <lineage>
        <taxon>Archaea</taxon>
        <taxon>Thermoproteota</taxon>
        <taxon>Thermoprotei</taxon>
        <taxon>Sulfolobales</taxon>
        <taxon>Sulfolobaceae</taxon>
        <taxon>Sulfuracidifex</taxon>
    </lineage>
</organism>
<protein>
    <submittedName>
        <fullName evidence="7">Sialic acid transporter</fullName>
    </submittedName>
</protein>
<dbReference type="InterPro" id="IPR020846">
    <property type="entry name" value="MFS_dom"/>
</dbReference>
<dbReference type="STRING" id="1294262.GCA_001316085_02002"/>
<dbReference type="RefSeq" id="WP_054846155.1">
    <property type="nucleotide sequence ID" value="NZ_AP018929.1"/>
</dbReference>
<dbReference type="Pfam" id="PF07690">
    <property type="entry name" value="MFS_1"/>
    <property type="match status" value="1"/>
</dbReference>
<name>A0A510DTC6_9CREN</name>
<feature type="transmembrane region" description="Helical" evidence="5">
    <location>
        <begin position="234"/>
        <end position="253"/>
    </location>
</feature>
<dbReference type="KEGG" id="step:IC006_0715"/>
<feature type="transmembrane region" description="Helical" evidence="5">
    <location>
        <begin position="98"/>
        <end position="119"/>
    </location>
</feature>
<feature type="transmembrane region" description="Helical" evidence="5">
    <location>
        <begin position="131"/>
        <end position="152"/>
    </location>
</feature>
<dbReference type="GO" id="GO:0005886">
    <property type="term" value="C:plasma membrane"/>
    <property type="evidence" value="ECO:0007669"/>
    <property type="project" value="TreeGrafter"/>
</dbReference>
<reference evidence="10" key="1">
    <citation type="submission" date="2018-09" db="EMBL/GenBank/DDBJ databases">
        <title>Complete Genome Sequencing of Sulfolobus sp. JCM 16834.</title>
        <authorList>
            <person name="Kato S."/>
            <person name="Itoh T."/>
            <person name="Ohkuma M."/>
        </authorList>
    </citation>
    <scope>NUCLEOTIDE SEQUENCE [LARGE SCALE GENOMIC DNA]</scope>
    <source>
        <strain evidence="10">IC-007</strain>
    </source>
</reference>
<dbReference type="InterPro" id="IPR036259">
    <property type="entry name" value="MFS_trans_sf"/>
</dbReference>
<evidence type="ECO:0000256" key="2">
    <source>
        <dbReference type="ARBA" id="ARBA00022692"/>
    </source>
</evidence>
<proteinExistence type="predicted"/>
<evidence type="ECO:0000256" key="1">
    <source>
        <dbReference type="ARBA" id="ARBA00004141"/>
    </source>
</evidence>
<keyword evidence="9" id="KW-1185">Reference proteome</keyword>
<evidence type="ECO:0000313" key="10">
    <source>
        <dbReference type="Proteomes" id="UP000325030"/>
    </source>
</evidence>
<dbReference type="OrthoDB" id="117970at2157"/>
<feature type="transmembrane region" description="Helical" evidence="5">
    <location>
        <begin position="265"/>
        <end position="283"/>
    </location>
</feature>
<dbReference type="SUPFAM" id="SSF103473">
    <property type="entry name" value="MFS general substrate transporter"/>
    <property type="match status" value="1"/>
</dbReference>
<dbReference type="InterPro" id="IPR011701">
    <property type="entry name" value="MFS"/>
</dbReference>
<feature type="domain" description="Major facilitator superfamily (MFS) profile" evidence="6">
    <location>
        <begin position="4"/>
        <end position="373"/>
    </location>
</feature>
<feature type="transmembrane region" description="Helical" evidence="5">
    <location>
        <begin position="354"/>
        <end position="372"/>
    </location>
</feature>
<evidence type="ECO:0000313" key="9">
    <source>
        <dbReference type="Proteomes" id="UP000322983"/>
    </source>
</evidence>
<accession>A0A510DTC6</accession>
<sequence length="379" mass="41139">MQSKYLGAVFLMLIFLLSAVVIYSITFEIKDVVELTHVPYSSAELVISLSWIGGALGGLFMGILADRIGKKNSLLISILVFSLPVLINAYFIQIVAFYVLWFIIGFGVNGDNGISYVYVNELAPPNLRSTFGSIMQGLYFLGAIVGAVTSSFISFQDYLIFIGLLGLIGVPLWFFIPESKFKGSKLNVKEVFGENLRRTTLFGSLFSIGGFLYLVPLISLGDTLLLLHGFSKSFSSLFITVSLLVGLLGFAIAGRLADKFGKRKVTLAFSALGLISVVLFAASLSEKSLLLIIYPLMVVSSSFFAYLGVWLSELYPLPLKGSGTNVNLFFGRLIGGGFGVSLVAFLPFSLSLNLSIILVLSIVLIMIGGSQLKEERVQN</sequence>
<feature type="transmembrane region" description="Helical" evidence="5">
    <location>
        <begin position="196"/>
        <end position="214"/>
    </location>
</feature>
<feature type="transmembrane region" description="Helical" evidence="5">
    <location>
        <begin position="158"/>
        <end position="176"/>
    </location>
</feature>
<dbReference type="CDD" id="cd17316">
    <property type="entry name" value="MFS_SV2_like"/>
    <property type="match status" value="1"/>
</dbReference>
<keyword evidence="2 5" id="KW-0812">Transmembrane</keyword>
<reference evidence="7 9" key="2">
    <citation type="journal article" date="2020" name="Int. J. Syst. Evol. Microbiol.">
        <title>Sulfuracidifex tepidarius gen. nov., sp. nov. and transfer of Sulfolobus metallicus Huber and Stetter 1992 to the genus Sulfuracidifex as Sulfuracidifex metallicus comb. nov.</title>
        <authorList>
            <person name="Itoh T."/>
            <person name="Miura T."/>
            <person name="Sakai H.D."/>
            <person name="Kato S."/>
            <person name="Ohkuma M."/>
            <person name="Takashina T."/>
        </authorList>
    </citation>
    <scope>NUCLEOTIDE SEQUENCE [LARGE SCALE GENOMIC DNA]</scope>
    <source>
        <strain evidence="7 9">IC-006</strain>
        <strain evidence="8">IC-007</strain>
    </source>
</reference>
<evidence type="ECO:0000313" key="7">
    <source>
        <dbReference type="EMBL" id="BBG23431.1"/>
    </source>
</evidence>
<gene>
    <name evidence="7" type="ORF">IC006_0715</name>
    <name evidence="8" type="ORF">IC007_0688</name>
</gene>
<dbReference type="GeneID" id="41717104"/>
<dbReference type="Proteomes" id="UP000325030">
    <property type="component" value="Chromosome"/>
</dbReference>
<evidence type="ECO:0000313" key="8">
    <source>
        <dbReference type="EMBL" id="BBG26183.1"/>
    </source>
</evidence>
<dbReference type="PANTHER" id="PTHR23508">
    <property type="entry name" value="CARBOXYLIC ACID TRANSPORTER PROTEIN HOMOLOG"/>
    <property type="match status" value="1"/>
</dbReference>
<keyword evidence="3 5" id="KW-1133">Transmembrane helix</keyword>
<dbReference type="Gene3D" id="1.20.1250.20">
    <property type="entry name" value="MFS general substrate transporter like domains"/>
    <property type="match status" value="2"/>
</dbReference>
<dbReference type="PROSITE" id="PS50850">
    <property type="entry name" value="MFS"/>
    <property type="match status" value="1"/>
</dbReference>
<accession>A0A510E121</accession>
<feature type="transmembrane region" description="Helical" evidence="5">
    <location>
        <begin position="5"/>
        <end position="25"/>
    </location>
</feature>
<dbReference type="Proteomes" id="UP000322983">
    <property type="component" value="Chromosome"/>
</dbReference>
<feature type="transmembrane region" description="Helical" evidence="5">
    <location>
        <begin position="45"/>
        <end position="65"/>
    </location>
</feature>
<dbReference type="EMBL" id="AP018929">
    <property type="protein sequence ID" value="BBG23431.1"/>
    <property type="molecule type" value="Genomic_DNA"/>
</dbReference>
<evidence type="ECO:0000256" key="4">
    <source>
        <dbReference type="ARBA" id="ARBA00023136"/>
    </source>
</evidence>
<feature type="transmembrane region" description="Helical" evidence="5">
    <location>
        <begin position="289"/>
        <end position="309"/>
    </location>
</feature>
<feature type="transmembrane region" description="Helical" evidence="5">
    <location>
        <begin position="329"/>
        <end position="348"/>
    </location>
</feature>
<dbReference type="EMBL" id="AP018930">
    <property type="protein sequence ID" value="BBG26183.1"/>
    <property type="molecule type" value="Genomic_DNA"/>
</dbReference>
<comment type="subcellular location">
    <subcellularLocation>
        <location evidence="1">Membrane</location>
        <topology evidence="1">Multi-pass membrane protein</topology>
    </subcellularLocation>
</comment>
<keyword evidence="4 5" id="KW-0472">Membrane</keyword>
<evidence type="ECO:0000256" key="3">
    <source>
        <dbReference type="ARBA" id="ARBA00022989"/>
    </source>
</evidence>
<dbReference type="PANTHER" id="PTHR23508:SF10">
    <property type="entry name" value="CARBOXYLIC ACID TRANSPORTER PROTEIN HOMOLOG"/>
    <property type="match status" value="1"/>
</dbReference>
<dbReference type="GO" id="GO:0046943">
    <property type="term" value="F:carboxylic acid transmembrane transporter activity"/>
    <property type="evidence" value="ECO:0007669"/>
    <property type="project" value="TreeGrafter"/>
</dbReference>
<dbReference type="AlphaFoldDB" id="A0A510DTC6"/>
<feature type="transmembrane region" description="Helical" evidence="5">
    <location>
        <begin position="72"/>
        <end position="92"/>
    </location>
</feature>
<evidence type="ECO:0000259" key="6">
    <source>
        <dbReference type="PROSITE" id="PS50850"/>
    </source>
</evidence>